<dbReference type="InterPro" id="IPR045276">
    <property type="entry name" value="YbiO_bact"/>
</dbReference>
<dbReference type="RefSeq" id="WP_123643828.1">
    <property type="nucleotide sequence ID" value="NZ_ML119091.1"/>
</dbReference>
<evidence type="ECO:0000259" key="12">
    <source>
        <dbReference type="Pfam" id="PF25392"/>
    </source>
</evidence>
<dbReference type="SUPFAM" id="SSF50182">
    <property type="entry name" value="Sm-like ribonucleoproteins"/>
    <property type="match status" value="1"/>
</dbReference>
<evidence type="ECO:0000259" key="11">
    <source>
        <dbReference type="Pfam" id="PF21088"/>
    </source>
</evidence>
<dbReference type="GO" id="GO:0005886">
    <property type="term" value="C:plasma membrane"/>
    <property type="evidence" value="ECO:0007669"/>
    <property type="project" value="UniProtKB-SubCell"/>
</dbReference>
<dbReference type="OrthoDB" id="9814206at2"/>
<comment type="caution">
    <text evidence="13">The sequence shown here is derived from an EMBL/GenBank/DDBJ whole genome shotgun (WGS) entry which is preliminary data.</text>
</comment>
<feature type="domain" description="Mechanosensitive ion channel MscS C-terminal" evidence="10">
    <location>
        <begin position="637"/>
        <end position="723"/>
    </location>
</feature>
<keyword evidence="3" id="KW-1003">Cell membrane</keyword>
<evidence type="ECO:0000256" key="4">
    <source>
        <dbReference type="ARBA" id="ARBA00022692"/>
    </source>
</evidence>
<feature type="transmembrane region" description="Helical" evidence="7">
    <location>
        <begin position="519"/>
        <end position="539"/>
    </location>
</feature>
<evidence type="ECO:0000256" key="7">
    <source>
        <dbReference type="SAM" id="Phobius"/>
    </source>
</evidence>
<dbReference type="Pfam" id="PF00924">
    <property type="entry name" value="MS_channel_2nd"/>
    <property type="match status" value="1"/>
</dbReference>
<dbReference type="Gene3D" id="3.30.70.100">
    <property type="match status" value="1"/>
</dbReference>
<feature type="transmembrane region" description="Helical" evidence="7">
    <location>
        <begin position="140"/>
        <end position="162"/>
    </location>
</feature>
<evidence type="ECO:0000313" key="14">
    <source>
        <dbReference type="Proteomes" id="UP000268016"/>
    </source>
</evidence>
<evidence type="ECO:0000256" key="6">
    <source>
        <dbReference type="ARBA" id="ARBA00023136"/>
    </source>
</evidence>
<comment type="similarity">
    <text evidence="2">Belongs to the MscS (TC 1.A.23) family.</text>
</comment>
<dbReference type="SUPFAM" id="SSF82861">
    <property type="entry name" value="Mechanosensitive channel protein MscS (YggB), transmembrane region"/>
    <property type="match status" value="1"/>
</dbReference>
<evidence type="ECO:0000256" key="5">
    <source>
        <dbReference type="ARBA" id="ARBA00022989"/>
    </source>
</evidence>
<dbReference type="Gene3D" id="1.10.287.1260">
    <property type="match status" value="1"/>
</dbReference>
<evidence type="ECO:0000256" key="8">
    <source>
        <dbReference type="SAM" id="SignalP"/>
    </source>
</evidence>
<dbReference type="InterPro" id="IPR010920">
    <property type="entry name" value="LSM_dom_sf"/>
</dbReference>
<proteinExistence type="inferred from homology"/>
<evidence type="ECO:0000313" key="13">
    <source>
        <dbReference type="EMBL" id="ROT97822.1"/>
    </source>
</evidence>
<dbReference type="InterPro" id="IPR023408">
    <property type="entry name" value="MscS_beta-dom_sf"/>
</dbReference>
<feature type="domain" description="Mechanosensitive ion channel transmembrane helices 2/3" evidence="11">
    <location>
        <begin position="526"/>
        <end position="564"/>
    </location>
</feature>
<evidence type="ECO:0000256" key="3">
    <source>
        <dbReference type="ARBA" id="ARBA00022475"/>
    </source>
</evidence>
<keyword evidence="4 7" id="KW-0812">Transmembrane</keyword>
<dbReference type="InterPro" id="IPR011066">
    <property type="entry name" value="MscS_channel_C_sf"/>
</dbReference>
<evidence type="ECO:0000256" key="1">
    <source>
        <dbReference type="ARBA" id="ARBA00004651"/>
    </source>
</evidence>
<dbReference type="EMBL" id="RDRB01000011">
    <property type="protein sequence ID" value="ROT97822.1"/>
    <property type="molecule type" value="Genomic_DNA"/>
</dbReference>
<evidence type="ECO:0000256" key="2">
    <source>
        <dbReference type="ARBA" id="ARBA00008017"/>
    </source>
</evidence>
<dbReference type="Pfam" id="PF25392">
    <property type="entry name" value="MS_channel_TM1"/>
    <property type="match status" value="1"/>
</dbReference>
<dbReference type="SUPFAM" id="SSF82689">
    <property type="entry name" value="Mechanosensitive channel protein MscS (YggB), C-terminal domain"/>
    <property type="match status" value="1"/>
</dbReference>
<comment type="subcellular location">
    <subcellularLocation>
        <location evidence="1">Cell membrane</location>
        <topology evidence="1">Multi-pass membrane protein</topology>
    </subcellularLocation>
</comment>
<feature type="transmembrane region" description="Helical" evidence="7">
    <location>
        <begin position="473"/>
        <end position="498"/>
    </location>
</feature>
<sequence>MPLIIRPIRALLLSLLVLMATHAAAQEDPAASAPAAESPATRLLEILQDDEARAALIAELEQAARAADASEGEESSADVVTPATPEPSLGRRIALVTQGAAEGVVAWLDSTWQSVMQTRQIFRSLGQDEVDVILDALRELFLIIGITVAAFVTLRSIMIPVFRRMGGRARSLPLIPTVLLFSGSVLLDALIVLATWAIGYAVTLLAIGEFGQIGIRQTMYLNAFLVVELTKVVVRAVLAPAASGLRPVPISDAGALSLYRNTNFVVSVLGYGQLLVVPVINVNASFLAGRAISALILLVVLVHLVVLVLRRKRAVSDWMIGRMTPPELIPDGDSAAPEPPRRDGRRAQGLHALARNWHWFAFAYLAAMLLIVLTRPAQAVYAAAFASVQVLFALIVASVLSTLITRAVARGVALPDHVNSRLPLLERRLNGFVPYALLAIRLVIVVAFFFLALDVLGVLPVSDWLASELGLRFTGATASVVLILLLAMLTWLVMTSWIDYRLNPDFGSVPTAREETLLSLLRNAATIAILIITLMFCLAEIGLNIGPLLASAGVLGLAIGFGAQKMVQDIITGVFIQFENAINVGDVITVGGITGVVEKLTVRSVSLRDVSGVFHIIPFSSVDLVSNFTRDFSYFVADMGVAYREDTQEARQAMADAFDELVRDPDQGPLIIGEFEWFGLNSFGASEVVLRGRIKTLPGKQWGVGRAYNEIVKRIFDERGIEIPFPHQTIYFGERKDGTTQKLRVG</sequence>
<dbReference type="Pfam" id="PF21088">
    <property type="entry name" value="MS_channel_1st"/>
    <property type="match status" value="1"/>
</dbReference>
<feature type="chain" id="PRO_5018332157" evidence="8">
    <location>
        <begin position="26"/>
        <end position="746"/>
    </location>
</feature>
<organism evidence="13 14">
    <name type="scientific">Histidinibacterium lentulum</name>
    <dbReference type="NCBI Taxonomy" id="2480588"/>
    <lineage>
        <taxon>Bacteria</taxon>
        <taxon>Pseudomonadati</taxon>
        <taxon>Pseudomonadota</taxon>
        <taxon>Alphaproteobacteria</taxon>
        <taxon>Rhodobacterales</taxon>
        <taxon>Paracoccaceae</taxon>
        <taxon>Histidinibacterium</taxon>
    </lineage>
</organism>
<dbReference type="Pfam" id="PF21082">
    <property type="entry name" value="MS_channel_3rd"/>
    <property type="match status" value="1"/>
</dbReference>
<dbReference type="InterPro" id="IPR057485">
    <property type="entry name" value="YbiO-like_TM1"/>
</dbReference>
<feature type="transmembrane region" description="Helical" evidence="7">
    <location>
        <begin position="545"/>
        <end position="563"/>
    </location>
</feature>
<keyword evidence="5 7" id="KW-1133">Transmembrane helix</keyword>
<dbReference type="GO" id="GO:0008381">
    <property type="term" value="F:mechanosensitive monoatomic ion channel activity"/>
    <property type="evidence" value="ECO:0007669"/>
    <property type="project" value="InterPro"/>
</dbReference>
<feature type="transmembrane region" description="Helical" evidence="7">
    <location>
        <begin position="432"/>
        <end position="453"/>
    </location>
</feature>
<dbReference type="PANTHER" id="PTHR30460:SF0">
    <property type="entry name" value="MODERATE CONDUCTANCE MECHANOSENSITIVE CHANNEL YBIO"/>
    <property type="match status" value="1"/>
</dbReference>
<dbReference type="InterPro" id="IPR049142">
    <property type="entry name" value="MS_channel_1st"/>
</dbReference>
<protein>
    <submittedName>
        <fullName evidence="13">Mechanosensitive ion channel protein MscS</fullName>
    </submittedName>
</protein>
<feature type="signal peptide" evidence="8">
    <location>
        <begin position="1"/>
        <end position="25"/>
    </location>
</feature>
<feature type="transmembrane region" description="Helical" evidence="7">
    <location>
        <begin position="258"/>
        <end position="280"/>
    </location>
</feature>
<dbReference type="PANTHER" id="PTHR30460">
    <property type="entry name" value="MODERATE CONDUCTANCE MECHANOSENSITIVE CHANNEL YBIO"/>
    <property type="match status" value="1"/>
</dbReference>
<dbReference type="InterPro" id="IPR011014">
    <property type="entry name" value="MscS_channel_TM-2"/>
</dbReference>
<dbReference type="InterPro" id="IPR049278">
    <property type="entry name" value="MS_channel_C"/>
</dbReference>
<feature type="transmembrane region" description="Helical" evidence="7">
    <location>
        <begin position="356"/>
        <end position="373"/>
    </location>
</feature>
<evidence type="ECO:0000259" key="9">
    <source>
        <dbReference type="Pfam" id="PF00924"/>
    </source>
</evidence>
<dbReference type="Gene3D" id="2.30.30.60">
    <property type="match status" value="1"/>
</dbReference>
<feature type="domain" description="Moderate conductance mechanosensitive channel YbiO-like transmembrane helix 1" evidence="12">
    <location>
        <begin position="386"/>
        <end position="464"/>
    </location>
</feature>
<accession>A0A3N2QRI9</accession>
<name>A0A3N2QRI9_9RHOB</name>
<feature type="transmembrane region" description="Helical" evidence="7">
    <location>
        <begin position="379"/>
        <end position="400"/>
    </location>
</feature>
<feature type="transmembrane region" description="Helical" evidence="7">
    <location>
        <begin position="174"/>
        <end position="207"/>
    </location>
</feature>
<keyword evidence="6 7" id="KW-0472">Membrane</keyword>
<feature type="domain" description="Mechanosensitive ion channel MscS" evidence="9">
    <location>
        <begin position="566"/>
        <end position="629"/>
    </location>
</feature>
<dbReference type="InterPro" id="IPR006685">
    <property type="entry name" value="MscS_channel_2nd"/>
</dbReference>
<dbReference type="AlphaFoldDB" id="A0A3N2QRI9"/>
<keyword evidence="14" id="KW-1185">Reference proteome</keyword>
<dbReference type="Proteomes" id="UP000268016">
    <property type="component" value="Unassembled WGS sequence"/>
</dbReference>
<reference evidence="13 14" key="1">
    <citation type="submission" date="2018-10" db="EMBL/GenBank/DDBJ databases">
        <title>Histidinibacterium lentulum gen. nov., sp. nov., a marine bacterium from the culture broth of Picochlorum sp. 122.</title>
        <authorList>
            <person name="Wang G."/>
        </authorList>
    </citation>
    <scope>NUCLEOTIDE SEQUENCE [LARGE SCALE GENOMIC DNA]</scope>
    <source>
        <strain evidence="13 14">B17</strain>
    </source>
</reference>
<gene>
    <name evidence="13" type="ORF">EAT49_18655</name>
</gene>
<feature type="transmembrane region" description="Helical" evidence="7">
    <location>
        <begin position="286"/>
        <end position="309"/>
    </location>
</feature>
<keyword evidence="8" id="KW-0732">Signal</keyword>
<evidence type="ECO:0000259" key="10">
    <source>
        <dbReference type="Pfam" id="PF21082"/>
    </source>
</evidence>